<dbReference type="Proteomes" id="UP000278035">
    <property type="component" value="Chromosome"/>
</dbReference>
<dbReference type="AlphaFoldDB" id="A0A3G8LYU8"/>
<reference evidence="3" key="1">
    <citation type="submission" date="2018-11" db="EMBL/GenBank/DDBJ databases">
        <title>Shewanella sp. M2.</title>
        <authorList>
            <person name="Hwang Y.J."/>
            <person name="Hwang C.Y."/>
        </authorList>
    </citation>
    <scope>NUCLEOTIDE SEQUENCE [LARGE SCALE GENOMIC DNA]</scope>
    <source>
        <strain evidence="3">LMG 19866</strain>
    </source>
</reference>
<dbReference type="OrthoDB" id="6267084at2"/>
<keyword evidence="1" id="KW-0472">Membrane</keyword>
<keyword evidence="1" id="KW-0812">Transmembrane</keyword>
<keyword evidence="1" id="KW-1133">Transmembrane helix</keyword>
<dbReference type="EMBL" id="CP034015">
    <property type="protein sequence ID" value="AZG74791.1"/>
    <property type="molecule type" value="Genomic_DNA"/>
</dbReference>
<gene>
    <name evidence="2" type="ORF">EGC82_19760</name>
</gene>
<protein>
    <submittedName>
        <fullName evidence="2">Uncharacterized protein</fullName>
    </submittedName>
</protein>
<feature type="transmembrane region" description="Helical" evidence="1">
    <location>
        <begin position="38"/>
        <end position="59"/>
    </location>
</feature>
<proteinExistence type="predicted"/>
<evidence type="ECO:0000313" key="2">
    <source>
        <dbReference type="EMBL" id="AZG74791.1"/>
    </source>
</evidence>
<evidence type="ECO:0000313" key="3">
    <source>
        <dbReference type="Proteomes" id="UP000278035"/>
    </source>
</evidence>
<keyword evidence="3" id="KW-1185">Reference proteome</keyword>
<organism evidence="2 3">
    <name type="scientific">Shewanella livingstonensis</name>
    <dbReference type="NCBI Taxonomy" id="150120"/>
    <lineage>
        <taxon>Bacteria</taxon>
        <taxon>Pseudomonadati</taxon>
        <taxon>Pseudomonadota</taxon>
        <taxon>Gammaproteobacteria</taxon>
        <taxon>Alteromonadales</taxon>
        <taxon>Shewanellaceae</taxon>
        <taxon>Shewanella</taxon>
    </lineage>
</organism>
<sequence length="68" mass="7599">MTILISVWGIITCGIGLFMLLKPQDFSAAIVLYSRQGYFHYVEIISRLVIGTALVLHCYSMGITPHIL</sequence>
<evidence type="ECO:0000256" key="1">
    <source>
        <dbReference type="SAM" id="Phobius"/>
    </source>
</evidence>
<dbReference type="RefSeq" id="WP_124732269.1">
    <property type="nucleotide sequence ID" value="NZ_CBCSKC010000041.1"/>
</dbReference>
<accession>A0A3G8LYU8</accession>
<dbReference type="KEGG" id="slj:EGC82_19760"/>
<name>A0A3G8LYU8_9GAMM</name>